<proteinExistence type="predicted"/>
<feature type="region of interest" description="Disordered" evidence="1">
    <location>
        <begin position="48"/>
        <end position="73"/>
    </location>
</feature>
<dbReference type="EMBL" id="BMMP01000008">
    <property type="protein sequence ID" value="GGO49619.1"/>
    <property type="molecule type" value="Genomic_DNA"/>
</dbReference>
<protein>
    <submittedName>
        <fullName evidence="2">Uncharacterized protein</fullName>
    </submittedName>
</protein>
<comment type="caution">
    <text evidence="2">The sequence shown here is derived from an EMBL/GenBank/DDBJ whole genome shotgun (WGS) entry which is preliminary data.</text>
</comment>
<evidence type="ECO:0000313" key="3">
    <source>
        <dbReference type="Proteomes" id="UP000631535"/>
    </source>
</evidence>
<reference evidence="3" key="1">
    <citation type="journal article" date="2019" name="Int. J. Syst. Evol. Microbiol.">
        <title>The Global Catalogue of Microorganisms (GCM) 10K type strain sequencing project: providing services to taxonomists for standard genome sequencing and annotation.</title>
        <authorList>
            <consortium name="The Broad Institute Genomics Platform"/>
            <consortium name="The Broad Institute Genome Sequencing Center for Infectious Disease"/>
            <person name="Wu L."/>
            <person name="Ma J."/>
        </authorList>
    </citation>
    <scope>NUCLEOTIDE SEQUENCE [LARGE SCALE GENOMIC DNA]</scope>
    <source>
        <strain evidence="3">CGMCC 4.7178</strain>
    </source>
</reference>
<evidence type="ECO:0000313" key="2">
    <source>
        <dbReference type="EMBL" id="GGO49619.1"/>
    </source>
</evidence>
<gene>
    <name evidence="2" type="ORF">GCM10012287_27380</name>
</gene>
<dbReference type="Proteomes" id="UP000631535">
    <property type="component" value="Unassembled WGS sequence"/>
</dbReference>
<evidence type="ECO:0000256" key="1">
    <source>
        <dbReference type="SAM" id="MobiDB-lite"/>
    </source>
</evidence>
<feature type="compositionally biased region" description="Basic and acidic residues" evidence="1">
    <location>
        <begin position="48"/>
        <end position="63"/>
    </location>
</feature>
<name>A0ABQ2MBI7_9ACTN</name>
<keyword evidence="3" id="KW-1185">Reference proteome</keyword>
<organism evidence="2 3">
    <name type="scientific">Streptomyces daqingensis</name>
    <dbReference type="NCBI Taxonomy" id="1472640"/>
    <lineage>
        <taxon>Bacteria</taxon>
        <taxon>Bacillati</taxon>
        <taxon>Actinomycetota</taxon>
        <taxon>Actinomycetes</taxon>
        <taxon>Kitasatosporales</taxon>
        <taxon>Streptomycetaceae</taxon>
        <taxon>Streptomyces</taxon>
    </lineage>
</organism>
<sequence length="73" mass="7687">MPQIAQYTKKDGTEVRAHDRWAPGARTQLASLIVVGMVVLGAGNGQVKIEKGGEREPGGERPRVSAPAAGAHR</sequence>
<dbReference type="RefSeq" id="WP_189037402.1">
    <property type="nucleotide sequence ID" value="NZ_BMMP01000008.1"/>
</dbReference>
<accession>A0ABQ2MBI7</accession>